<name>A0A1Y4R101_9ENTE</name>
<dbReference type="GeneID" id="60870772"/>
<sequence length="136" mass="14164">MSAIGKRIIIFVGTMILLFGSLFSPFLVFAEVYAQDSNMSVVNQTSSESMQDVPKTPTTSPPTENQSSVSNESGTNSQVAPSGSQTSATSNTTSSSISESSTIPQKENNSVTSSENPTATSKTTDNVTPSDNNAKG</sequence>
<comment type="caution">
    <text evidence="2">The sequence shown here is derived from an EMBL/GenBank/DDBJ whole genome shotgun (WGS) entry which is preliminary data.</text>
</comment>
<dbReference type="Proteomes" id="UP000196074">
    <property type="component" value="Unassembled WGS sequence"/>
</dbReference>
<feature type="compositionally biased region" description="Low complexity" evidence="1">
    <location>
        <begin position="82"/>
        <end position="102"/>
    </location>
</feature>
<proteinExistence type="predicted"/>
<dbReference type="EMBL" id="NFLC01000012">
    <property type="protein sequence ID" value="OUQ10183.1"/>
    <property type="molecule type" value="Genomic_DNA"/>
</dbReference>
<evidence type="ECO:0000313" key="3">
    <source>
        <dbReference type="Proteomes" id="UP000196074"/>
    </source>
</evidence>
<feature type="compositionally biased region" description="Polar residues" evidence="1">
    <location>
        <begin position="42"/>
        <end position="81"/>
    </location>
</feature>
<organism evidence="2 3">
    <name type="scientific">Enterococcus cecorum</name>
    <dbReference type="NCBI Taxonomy" id="44008"/>
    <lineage>
        <taxon>Bacteria</taxon>
        <taxon>Bacillati</taxon>
        <taxon>Bacillota</taxon>
        <taxon>Bacilli</taxon>
        <taxon>Lactobacillales</taxon>
        <taxon>Enterococcaceae</taxon>
        <taxon>Enterococcus</taxon>
    </lineage>
</organism>
<dbReference type="AlphaFoldDB" id="A0A1Y4R101"/>
<reference evidence="3" key="1">
    <citation type="submission" date="2017-04" db="EMBL/GenBank/DDBJ databases">
        <title>Function of individual gut microbiota members based on whole genome sequencing of pure cultures obtained from chicken caecum.</title>
        <authorList>
            <person name="Medvecky M."/>
            <person name="Cejkova D."/>
            <person name="Polansky O."/>
            <person name="Karasova D."/>
            <person name="Kubasova T."/>
            <person name="Cizek A."/>
            <person name="Rychlik I."/>
        </authorList>
    </citation>
    <scope>NUCLEOTIDE SEQUENCE [LARGE SCALE GENOMIC DNA]</scope>
    <source>
        <strain evidence="3">An144</strain>
    </source>
</reference>
<gene>
    <name evidence="2" type="ORF">B5E88_07375</name>
</gene>
<feature type="region of interest" description="Disordered" evidence="1">
    <location>
        <begin position="42"/>
        <end position="136"/>
    </location>
</feature>
<evidence type="ECO:0000313" key="2">
    <source>
        <dbReference type="EMBL" id="OUQ10183.1"/>
    </source>
</evidence>
<dbReference type="RefSeq" id="WP_016250311.1">
    <property type="nucleotide sequence ID" value="NZ_CP010060.1"/>
</dbReference>
<accession>A0A1Y4R101</accession>
<feature type="compositionally biased region" description="Polar residues" evidence="1">
    <location>
        <begin position="103"/>
        <end position="136"/>
    </location>
</feature>
<protein>
    <submittedName>
        <fullName evidence="2">Uncharacterized protein</fullName>
    </submittedName>
</protein>
<evidence type="ECO:0000256" key="1">
    <source>
        <dbReference type="SAM" id="MobiDB-lite"/>
    </source>
</evidence>